<dbReference type="EMBL" id="VMGI01000022">
    <property type="protein sequence ID" value="TSC93563.1"/>
    <property type="molecule type" value="Genomic_DNA"/>
</dbReference>
<sequence>MLKLSGVQLKYIAEILNNLGIVFFASMVVPILYSEINIYLTLAGLFYAFECWLLGVVLISIRKETK</sequence>
<name>A0A554LL20_9BACT</name>
<feature type="transmembrane region" description="Helical" evidence="1">
    <location>
        <begin position="39"/>
        <end position="61"/>
    </location>
</feature>
<dbReference type="Proteomes" id="UP000315589">
    <property type="component" value="Unassembled WGS sequence"/>
</dbReference>
<proteinExistence type="predicted"/>
<feature type="transmembrane region" description="Helical" evidence="1">
    <location>
        <begin position="12"/>
        <end position="33"/>
    </location>
</feature>
<gene>
    <name evidence="2" type="ORF">CEN91_209</name>
</gene>
<evidence type="ECO:0000256" key="1">
    <source>
        <dbReference type="SAM" id="Phobius"/>
    </source>
</evidence>
<organism evidence="2 3">
    <name type="scientific">Candidatus Berkelbacteria bacterium Licking1014_85</name>
    <dbReference type="NCBI Taxonomy" id="2017148"/>
    <lineage>
        <taxon>Bacteria</taxon>
        <taxon>Candidatus Berkelbacteria</taxon>
    </lineage>
</organism>
<reference evidence="2 3" key="1">
    <citation type="submission" date="2017-07" db="EMBL/GenBank/DDBJ databases">
        <title>Mechanisms for carbon and nitrogen cycling indicate functional differentiation within the Candidate Phyla Radiation.</title>
        <authorList>
            <person name="Danczak R.E."/>
            <person name="Johnston M.D."/>
            <person name="Kenah C."/>
            <person name="Slattery M."/>
            <person name="Wrighton K.C."/>
            <person name="Wilkins M.J."/>
        </authorList>
    </citation>
    <scope>NUCLEOTIDE SEQUENCE [LARGE SCALE GENOMIC DNA]</scope>
    <source>
        <strain evidence="2">Licking1014_85</strain>
    </source>
</reference>
<keyword evidence="1" id="KW-0472">Membrane</keyword>
<comment type="caution">
    <text evidence="2">The sequence shown here is derived from an EMBL/GenBank/DDBJ whole genome shotgun (WGS) entry which is preliminary data.</text>
</comment>
<keyword evidence="1" id="KW-1133">Transmembrane helix</keyword>
<protein>
    <submittedName>
        <fullName evidence="2">Uncharacterized protein</fullName>
    </submittedName>
</protein>
<accession>A0A554LL20</accession>
<dbReference type="AlphaFoldDB" id="A0A554LL20"/>
<evidence type="ECO:0000313" key="2">
    <source>
        <dbReference type="EMBL" id="TSC93563.1"/>
    </source>
</evidence>
<evidence type="ECO:0000313" key="3">
    <source>
        <dbReference type="Proteomes" id="UP000315589"/>
    </source>
</evidence>
<keyword evidence="1" id="KW-0812">Transmembrane</keyword>